<keyword evidence="2" id="KW-0472">Membrane</keyword>
<feature type="compositionally biased region" description="Acidic residues" evidence="1">
    <location>
        <begin position="91"/>
        <end position="100"/>
    </location>
</feature>
<organism evidence="3 4">
    <name type="scientific">Blastomonas marina</name>
    <dbReference type="NCBI Taxonomy" id="1867408"/>
    <lineage>
        <taxon>Bacteria</taxon>
        <taxon>Pseudomonadati</taxon>
        <taxon>Pseudomonadota</taxon>
        <taxon>Alphaproteobacteria</taxon>
        <taxon>Sphingomonadales</taxon>
        <taxon>Sphingomonadaceae</taxon>
        <taxon>Blastomonas</taxon>
    </lineage>
</organism>
<dbReference type="RefSeq" id="WP_188640975.1">
    <property type="nucleotide sequence ID" value="NZ_BMID01000001.1"/>
</dbReference>
<keyword evidence="2" id="KW-1133">Transmembrane helix</keyword>
<feature type="transmembrane region" description="Helical" evidence="2">
    <location>
        <begin position="12"/>
        <end position="31"/>
    </location>
</feature>
<keyword evidence="2" id="KW-0812">Transmembrane</keyword>
<protein>
    <submittedName>
        <fullName evidence="3">Uncharacterized protein</fullName>
    </submittedName>
</protein>
<evidence type="ECO:0000313" key="4">
    <source>
        <dbReference type="Proteomes" id="UP000603317"/>
    </source>
</evidence>
<accession>A0ABQ1F3Q5</accession>
<proteinExistence type="predicted"/>
<name>A0ABQ1F3Q5_9SPHN</name>
<dbReference type="Proteomes" id="UP000603317">
    <property type="component" value="Unassembled WGS sequence"/>
</dbReference>
<dbReference type="EMBL" id="BMID01000001">
    <property type="protein sequence ID" value="GFZ97939.1"/>
    <property type="molecule type" value="Genomic_DNA"/>
</dbReference>
<sequence>MTDVEDIETKNRFPWLLVLAALAVLALIWWLTAGDTDTELSEEQIETAQEITPDELEADTVDATNLEEATPPDVVVEAEEPFDGDATIAEPVDEALEREE</sequence>
<evidence type="ECO:0000313" key="3">
    <source>
        <dbReference type="EMBL" id="GFZ97939.1"/>
    </source>
</evidence>
<evidence type="ECO:0000256" key="1">
    <source>
        <dbReference type="SAM" id="MobiDB-lite"/>
    </source>
</evidence>
<reference evidence="4" key="1">
    <citation type="journal article" date="2019" name="Int. J. Syst. Evol. Microbiol.">
        <title>The Global Catalogue of Microorganisms (GCM) 10K type strain sequencing project: providing services to taxonomists for standard genome sequencing and annotation.</title>
        <authorList>
            <consortium name="The Broad Institute Genomics Platform"/>
            <consortium name="The Broad Institute Genome Sequencing Center for Infectious Disease"/>
            <person name="Wu L."/>
            <person name="Ma J."/>
        </authorList>
    </citation>
    <scope>NUCLEOTIDE SEQUENCE [LARGE SCALE GENOMIC DNA]</scope>
    <source>
        <strain evidence="4">CGMCC 1.15297</strain>
    </source>
</reference>
<comment type="caution">
    <text evidence="3">The sequence shown here is derived from an EMBL/GenBank/DDBJ whole genome shotgun (WGS) entry which is preliminary data.</text>
</comment>
<evidence type="ECO:0000256" key="2">
    <source>
        <dbReference type="SAM" id="Phobius"/>
    </source>
</evidence>
<gene>
    <name evidence="3" type="ORF">GCM10010923_02510</name>
</gene>
<keyword evidence="4" id="KW-1185">Reference proteome</keyword>
<feature type="region of interest" description="Disordered" evidence="1">
    <location>
        <begin position="80"/>
        <end position="100"/>
    </location>
</feature>